<feature type="binding site" evidence="3">
    <location>
        <position position="149"/>
    </location>
    <ligand>
        <name>acetyl-CoA</name>
        <dbReference type="ChEBI" id="CHEBI:57288"/>
    </ligand>
</feature>
<dbReference type="InterPro" id="IPR011004">
    <property type="entry name" value="Trimer_LpxA-like_sf"/>
</dbReference>
<organism evidence="5 6">
    <name type="scientific">Jiulongibacter sediminis</name>
    <dbReference type="NCBI Taxonomy" id="1605367"/>
    <lineage>
        <taxon>Bacteria</taxon>
        <taxon>Pseudomonadati</taxon>
        <taxon>Bacteroidota</taxon>
        <taxon>Cytophagia</taxon>
        <taxon>Cytophagales</taxon>
        <taxon>Leadbetterellaceae</taxon>
        <taxon>Jiulongibacter</taxon>
    </lineage>
</organism>
<sequence length="212" mass="23103">MKNLVIIGARGFGREVFDLATNTQAFIDGEYQIKGFLDDKIDALEGYKGYPEIIDSVEHYTPEENDVFVCALGTVQPKKEYAEMILAKGGEFINLVDLKANVRSNISHLKGVLIFSFVFVSVDVTLSDFVSLQHFSCLGHDARVGKWSHMSSYSTITGYTVLEDEVMLQTGAKVVPKKTVGKGGFVGAGSLVIRNVKPGQSVFGSPALPMTL</sequence>
<feature type="active site" description="Proton acceptor" evidence="2">
    <location>
        <position position="140"/>
    </location>
</feature>
<dbReference type="AlphaFoldDB" id="A0A0P7BMU9"/>
<accession>A0A0P7BMU9</accession>
<gene>
    <name evidence="5" type="ORF">AFM12_08120</name>
</gene>
<name>A0A0P7BMU9_9BACT</name>
<evidence type="ECO:0000259" key="4">
    <source>
        <dbReference type="Pfam" id="PF17836"/>
    </source>
</evidence>
<feature type="site" description="Increases basicity of active site His" evidence="2">
    <location>
        <position position="141"/>
    </location>
</feature>
<comment type="caution">
    <text evidence="5">The sequence shown here is derived from an EMBL/GenBank/DDBJ whole genome shotgun (WGS) entry which is preliminary data.</text>
</comment>
<dbReference type="Proteomes" id="UP000050454">
    <property type="component" value="Unassembled WGS sequence"/>
</dbReference>
<dbReference type="PANTHER" id="PTHR43300">
    <property type="entry name" value="ACETYLTRANSFERASE"/>
    <property type="match status" value="1"/>
</dbReference>
<dbReference type="Pfam" id="PF17836">
    <property type="entry name" value="PglD_N"/>
    <property type="match status" value="1"/>
</dbReference>
<dbReference type="InterPro" id="IPR041561">
    <property type="entry name" value="PglD_N"/>
</dbReference>
<protein>
    <recommendedName>
        <fullName evidence="4">PglD N-terminal domain-containing protein</fullName>
    </recommendedName>
</protein>
<reference evidence="5 6" key="1">
    <citation type="submission" date="2015-07" db="EMBL/GenBank/DDBJ databases">
        <title>The draft genome sequence of Leadbetterella sp. JN14-9.</title>
        <authorList>
            <person name="Liu Y."/>
            <person name="Du J."/>
            <person name="Shao Z."/>
        </authorList>
    </citation>
    <scope>NUCLEOTIDE SEQUENCE [LARGE SCALE GENOMIC DNA]</scope>
    <source>
        <strain evidence="5 6">JN14-9</strain>
    </source>
</reference>
<evidence type="ECO:0000256" key="3">
    <source>
        <dbReference type="PIRSR" id="PIRSR620019-2"/>
    </source>
</evidence>
<feature type="binding site" evidence="3">
    <location>
        <position position="73"/>
    </location>
    <ligand>
        <name>substrate</name>
    </ligand>
</feature>
<dbReference type="InterPro" id="IPR020019">
    <property type="entry name" value="AcTrfase_PglD-like"/>
</dbReference>
<dbReference type="STRING" id="1605367.AFM12_08120"/>
<evidence type="ECO:0000256" key="2">
    <source>
        <dbReference type="PIRSR" id="PIRSR620019-1"/>
    </source>
</evidence>
<evidence type="ECO:0000256" key="1">
    <source>
        <dbReference type="ARBA" id="ARBA00007274"/>
    </source>
</evidence>
<dbReference type="CDD" id="cd03360">
    <property type="entry name" value="LbH_AT_putative"/>
    <property type="match status" value="1"/>
</dbReference>
<evidence type="ECO:0000313" key="6">
    <source>
        <dbReference type="Proteomes" id="UP000050454"/>
    </source>
</evidence>
<dbReference type="SUPFAM" id="SSF51161">
    <property type="entry name" value="Trimeric LpxA-like enzymes"/>
    <property type="match status" value="1"/>
</dbReference>
<dbReference type="InterPro" id="IPR050179">
    <property type="entry name" value="Trans_hexapeptide_repeat"/>
</dbReference>
<comment type="similarity">
    <text evidence="1">Belongs to the transferase hexapeptide repeat family.</text>
</comment>
<evidence type="ECO:0000313" key="5">
    <source>
        <dbReference type="EMBL" id="KPM48571.1"/>
    </source>
</evidence>
<dbReference type="RefSeq" id="WP_055146439.1">
    <property type="nucleotide sequence ID" value="NZ_JXSZ01000006.1"/>
</dbReference>
<proteinExistence type="inferred from homology"/>
<dbReference type="EMBL" id="LGTQ01000006">
    <property type="protein sequence ID" value="KPM48571.1"/>
    <property type="molecule type" value="Genomic_DNA"/>
</dbReference>
<dbReference type="OrthoDB" id="708224at2"/>
<dbReference type="Gene3D" id="2.160.10.10">
    <property type="entry name" value="Hexapeptide repeat proteins"/>
    <property type="match status" value="1"/>
</dbReference>
<dbReference type="Gene3D" id="3.40.50.20">
    <property type="match status" value="1"/>
</dbReference>
<feature type="domain" description="PglD N-terminal" evidence="4">
    <location>
        <begin position="3"/>
        <end position="84"/>
    </location>
</feature>
<keyword evidence="6" id="KW-1185">Reference proteome</keyword>